<gene>
    <name evidence="2" type="ORF">F3N42_04300</name>
</gene>
<dbReference type="Proteomes" id="UP000325372">
    <property type="component" value="Unassembled WGS sequence"/>
</dbReference>
<sequence>MRQTPRWRQIEIMRERQALRDMLDDFGGDDFDFDFDGEVFGAEEDEELYVPPVTGDELSSGELEDDDYVDEEFDED</sequence>
<evidence type="ECO:0000313" key="2">
    <source>
        <dbReference type="EMBL" id="KAA9132458.1"/>
    </source>
</evidence>
<accession>A0A5N0TCQ1</accession>
<name>A0A5N0TCQ1_9GAMM</name>
<dbReference type="EMBL" id="VYXP01000003">
    <property type="protein sequence ID" value="KAA9132458.1"/>
    <property type="molecule type" value="Genomic_DNA"/>
</dbReference>
<keyword evidence="3" id="KW-1185">Reference proteome</keyword>
<evidence type="ECO:0000256" key="1">
    <source>
        <dbReference type="SAM" id="MobiDB-lite"/>
    </source>
</evidence>
<dbReference type="RefSeq" id="WP_150863168.1">
    <property type="nucleotide sequence ID" value="NZ_VYXP01000003.1"/>
</dbReference>
<dbReference type="AlphaFoldDB" id="A0A5N0TCQ1"/>
<feature type="region of interest" description="Disordered" evidence="1">
    <location>
        <begin position="44"/>
        <end position="76"/>
    </location>
</feature>
<reference evidence="2 3" key="1">
    <citation type="submission" date="2019-09" db="EMBL/GenBank/DDBJ databases">
        <title>Wenzhouxiangella sp. Genome sequencing and assembly.</title>
        <authorList>
            <person name="Zhang R."/>
        </authorList>
    </citation>
    <scope>NUCLEOTIDE SEQUENCE [LARGE SCALE GENOMIC DNA]</scope>
    <source>
        <strain evidence="2 3">W260</strain>
    </source>
</reference>
<evidence type="ECO:0000313" key="3">
    <source>
        <dbReference type="Proteomes" id="UP000325372"/>
    </source>
</evidence>
<comment type="caution">
    <text evidence="2">The sequence shown here is derived from an EMBL/GenBank/DDBJ whole genome shotgun (WGS) entry which is preliminary data.</text>
</comment>
<proteinExistence type="predicted"/>
<protein>
    <submittedName>
        <fullName evidence="2">Uncharacterized protein</fullName>
    </submittedName>
</protein>
<feature type="compositionally biased region" description="Acidic residues" evidence="1">
    <location>
        <begin position="62"/>
        <end position="76"/>
    </location>
</feature>
<organism evidence="2 3">
    <name type="scientific">Marinihelvus fidelis</name>
    <dbReference type="NCBI Taxonomy" id="2613842"/>
    <lineage>
        <taxon>Bacteria</taxon>
        <taxon>Pseudomonadati</taxon>
        <taxon>Pseudomonadota</taxon>
        <taxon>Gammaproteobacteria</taxon>
        <taxon>Chromatiales</taxon>
        <taxon>Wenzhouxiangellaceae</taxon>
        <taxon>Marinihelvus</taxon>
    </lineage>
</organism>